<dbReference type="Pfam" id="PF04264">
    <property type="entry name" value="YceI"/>
    <property type="match status" value="1"/>
</dbReference>
<evidence type="ECO:0000313" key="3">
    <source>
        <dbReference type="EMBL" id="TSJ44078.1"/>
    </source>
</evidence>
<name>A0A556MW92_9SPHI</name>
<keyword evidence="4" id="KW-1185">Reference proteome</keyword>
<gene>
    <name evidence="3" type="ORF">FO440_07850</name>
</gene>
<comment type="caution">
    <text evidence="3">The sequence shown here is derived from an EMBL/GenBank/DDBJ whole genome shotgun (WGS) entry which is preliminary data.</text>
</comment>
<organism evidence="3 4">
    <name type="scientific">Mucilaginibacter corticis</name>
    <dbReference type="NCBI Taxonomy" id="2597670"/>
    <lineage>
        <taxon>Bacteria</taxon>
        <taxon>Pseudomonadati</taxon>
        <taxon>Bacteroidota</taxon>
        <taxon>Sphingobacteriia</taxon>
        <taxon>Sphingobacteriales</taxon>
        <taxon>Sphingobacteriaceae</taxon>
        <taxon>Mucilaginibacter</taxon>
    </lineage>
</organism>
<feature type="domain" description="Lipid/polyisoprenoid-binding YceI-like" evidence="2">
    <location>
        <begin position="19"/>
        <end position="175"/>
    </location>
</feature>
<proteinExistence type="predicted"/>
<dbReference type="PANTHER" id="PTHR34406">
    <property type="entry name" value="PROTEIN YCEI"/>
    <property type="match status" value="1"/>
</dbReference>
<dbReference type="RefSeq" id="WP_144247642.1">
    <property type="nucleotide sequence ID" value="NZ_VLPK01000001.1"/>
</dbReference>
<evidence type="ECO:0000259" key="2">
    <source>
        <dbReference type="SMART" id="SM00867"/>
    </source>
</evidence>
<accession>A0A556MW92</accession>
<feature type="chain" id="PRO_5021939462" evidence="1">
    <location>
        <begin position="19"/>
        <end position="181"/>
    </location>
</feature>
<dbReference type="SUPFAM" id="SSF101874">
    <property type="entry name" value="YceI-like"/>
    <property type="match status" value="1"/>
</dbReference>
<keyword evidence="1" id="KW-0732">Signal</keyword>
<dbReference type="OrthoDB" id="9811006at2"/>
<dbReference type="AlphaFoldDB" id="A0A556MW92"/>
<protein>
    <submittedName>
        <fullName evidence="3">YceI family protein</fullName>
    </submittedName>
</protein>
<dbReference type="EMBL" id="VLPK01000001">
    <property type="protein sequence ID" value="TSJ44078.1"/>
    <property type="molecule type" value="Genomic_DNA"/>
</dbReference>
<dbReference type="InterPro" id="IPR007372">
    <property type="entry name" value="Lipid/polyisoprenoid-bd_YceI"/>
</dbReference>
<feature type="signal peptide" evidence="1">
    <location>
        <begin position="1"/>
        <end position="18"/>
    </location>
</feature>
<sequence length="181" mass="19613">MKTITTLIFLFAATLCHAQLKPVEQASTLKFTIKNLGFDVDGSFSGFEGSINFDPQGLAVSTFDVSINASTVNTDNSLRDEHLKGSSFFDVKNFPVIRLASTKILPTNKSDTYMLNGQLTIKGKTQPITFPFSANATADGYVFKGSFKIKRKDFGVGGTSTVSDELEVMINVTAKKDHPAA</sequence>
<dbReference type="SMART" id="SM00867">
    <property type="entry name" value="YceI"/>
    <property type="match status" value="1"/>
</dbReference>
<evidence type="ECO:0000256" key="1">
    <source>
        <dbReference type="SAM" id="SignalP"/>
    </source>
</evidence>
<dbReference type="PANTHER" id="PTHR34406:SF1">
    <property type="entry name" value="PROTEIN YCEI"/>
    <property type="match status" value="1"/>
</dbReference>
<dbReference type="Proteomes" id="UP000318733">
    <property type="component" value="Unassembled WGS sequence"/>
</dbReference>
<reference evidence="3 4" key="1">
    <citation type="submission" date="2019-07" db="EMBL/GenBank/DDBJ databases">
        <authorList>
            <person name="Huq M.A."/>
        </authorList>
    </citation>
    <scope>NUCLEOTIDE SEQUENCE [LARGE SCALE GENOMIC DNA]</scope>
    <source>
        <strain evidence="3 4">MAH-19</strain>
    </source>
</reference>
<dbReference type="InterPro" id="IPR036761">
    <property type="entry name" value="TTHA0802/YceI-like_sf"/>
</dbReference>
<evidence type="ECO:0000313" key="4">
    <source>
        <dbReference type="Proteomes" id="UP000318733"/>
    </source>
</evidence>
<dbReference type="Gene3D" id="2.40.128.110">
    <property type="entry name" value="Lipid/polyisoprenoid-binding, YceI-like"/>
    <property type="match status" value="1"/>
</dbReference>